<dbReference type="Pfam" id="PF03665">
    <property type="entry name" value="UPF0172"/>
    <property type="match status" value="1"/>
</dbReference>
<organism evidence="1 2">
    <name type="scientific">Malassezia yamatoensis</name>
    <dbReference type="NCBI Taxonomy" id="253288"/>
    <lineage>
        <taxon>Eukaryota</taxon>
        <taxon>Fungi</taxon>
        <taxon>Dikarya</taxon>
        <taxon>Basidiomycota</taxon>
        <taxon>Ustilaginomycotina</taxon>
        <taxon>Malasseziomycetes</taxon>
        <taxon>Malasseziales</taxon>
        <taxon>Malasseziaceae</taxon>
        <taxon>Malassezia</taxon>
    </lineage>
</organism>
<proteinExistence type="predicted"/>
<dbReference type="InterPro" id="IPR005366">
    <property type="entry name" value="EMC8/9"/>
</dbReference>
<keyword evidence="2" id="KW-1185">Reference proteome</keyword>
<protein>
    <recommendedName>
        <fullName evidence="3">MPN domain-containing protein</fullName>
    </recommendedName>
</protein>
<evidence type="ECO:0000313" key="2">
    <source>
        <dbReference type="Proteomes" id="UP001219567"/>
    </source>
</evidence>
<dbReference type="Gene3D" id="3.40.140.10">
    <property type="entry name" value="Cytidine Deaminase, domain 2"/>
    <property type="match status" value="1"/>
</dbReference>
<name>A0AAJ5YRB6_9BASI</name>
<sequence length="197" mass="21544">MAAEVKRVELDEQAYRKLVWHASKYPASTVVGVLLGSIGSSTHVTDVIPLLHHWVQLSPMTEAGLAMIEAYLKEKNQKIVGVYEVPESLDSRELSSTTVLLAQKMAAKSAHPALALLVDGRKLLTPNLCAITAFVASQDNKATKLINASEISVKNYSKLVSLLDAEVNNGKWKALADWDDQLENPHLDFLTNDTLAP</sequence>
<dbReference type="Proteomes" id="UP001219567">
    <property type="component" value="Chromosome 2"/>
</dbReference>
<gene>
    <name evidence="1" type="ORF">MYAM1_001739</name>
</gene>
<dbReference type="PANTHER" id="PTHR12941:SF10">
    <property type="entry name" value="ER MEMBRANE PROTEIN COMPLEX SUBUNIT 8_9 HOMOLOG"/>
    <property type="match status" value="1"/>
</dbReference>
<dbReference type="CDD" id="cd08060">
    <property type="entry name" value="MPN_UPF0172"/>
    <property type="match status" value="1"/>
</dbReference>
<accession>A0AAJ5YRB6</accession>
<reference evidence="1 2" key="1">
    <citation type="submission" date="2023-03" db="EMBL/GenBank/DDBJ databases">
        <title>Mating type loci evolution in Malassezia.</title>
        <authorList>
            <person name="Coelho M.A."/>
        </authorList>
    </citation>
    <scope>NUCLEOTIDE SEQUENCE [LARGE SCALE GENOMIC DNA]</scope>
    <source>
        <strain evidence="1 2">CBS 9725</strain>
    </source>
</reference>
<dbReference type="EMBL" id="CP119944">
    <property type="protein sequence ID" value="WFC99004.1"/>
    <property type="molecule type" value="Genomic_DNA"/>
</dbReference>
<dbReference type="AlphaFoldDB" id="A0AAJ5YRB6"/>
<evidence type="ECO:0008006" key="3">
    <source>
        <dbReference type="Google" id="ProtNLM"/>
    </source>
</evidence>
<dbReference type="PANTHER" id="PTHR12941">
    <property type="entry name" value="ER MEMBRANE PROTEIN COMPLEX"/>
    <property type="match status" value="1"/>
</dbReference>
<dbReference type="GO" id="GO:0072546">
    <property type="term" value="C:EMC complex"/>
    <property type="evidence" value="ECO:0007669"/>
    <property type="project" value="InterPro"/>
</dbReference>
<evidence type="ECO:0000313" key="1">
    <source>
        <dbReference type="EMBL" id="WFC99004.1"/>
    </source>
</evidence>